<dbReference type="AlphaFoldDB" id="A0A4Y2TCI3"/>
<gene>
    <name evidence="2" type="ORF">AVEN_13796_1</name>
</gene>
<feature type="region of interest" description="Disordered" evidence="1">
    <location>
        <begin position="381"/>
        <end position="405"/>
    </location>
</feature>
<protein>
    <submittedName>
        <fullName evidence="2">Uncharacterized protein</fullName>
    </submittedName>
</protein>
<accession>A0A4Y2TCI3</accession>
<feature type="region of interest" description="Disordered" evidence="1">
    <location>
        <begin position="266"/>
        <end position="300"/>
    </location>
</feature>
<organism evidence="2 3">
    <name type="scientific">Araneus ventricosus</name>
    <name type="common">Orbweaver spider</name>
    <name type="synonym">Epeira ventricosa</name>
    <dbReference type="NCBI Taxonomy" id="182803"/>
    <lineage>
        <taxon>Eukaryota</taxon>
        <taxon>Metazoa</taxon>
        <taxon>Ecdysozoa</taxon>
        <taxon>Arthropoda</taxon>
        <taxon>Chelicerata</taxon>
        <taxon>Arachnida</taxon>
        <taxon>Araneae</taxon>
        <taxon>Araneomorphae</taxon>
        <taxon>Entelegynae</taxon>
        <taxon>Araneoidea</taxon>
        <taxon>Araneidae</taxon>
        <taxon>Araneus</taxon>
    </lineage>
</organism>
<keyword evidence="3" id="KW-1185">Reference proteome</keyword>
<evidence type="ECO:0000313" key="2">
    <source>
        <dbReference type="EMBL" id="GBN98302.1"/>
    </source>
</evidence>
<dbReference type="EMBL" id="BGPR01027634">
    <property type="protein sequence ID" value="GBN98302.1"/>
    <property type="molecule type" value="Genomic_DNA"/>
</dbReference>
<feature type="compositionally biased region" description="Polar residues" evidence="1">
    <location>
        <begin position="383"/>
        <end position="399"/>
    </location>
</feature>
<reference evidence="2 3" key="1">
    <citation type="journal article" date="2019" name="Sci. Rep.">
        <title>Orb-weaving spider Araneus ventricosus genome elucidates the spidroin gene catalogue.</title>
        <authorList>
            <person name="Kono N."/>
            <person name="Nakamura H."/>
            <person name="Ohtoshi R."/>
            <person name="Moran D.A.P."/>
            <person name="Shinohara A."/>
            <person name="Yoshida Y."/>
            <person name="Fujiwara M."/>
            <person name="Mori M."/>
            <person name="Tomita M."/>
            <person name="Arakawa K."/>
        </authorList>
    </citation>
    <scope>NUCLEOTIDE SEQUENCE [LARGE SCALE GENOMIC DNA]</scope>
</reference>
<comment type="caution">
    <text evidence="2">The sequence shown here is derived from an EMBL/GenBank/DDBJ whole genome shotgun (WGS) entry which is preliminary data.</text>
</comment>
<evidence type="ECO:0000256" key="1">
    <source>
        <dbReference type="SAM" id="MobiDB-lite"/>
    </source>
</evidence>
<proteinExistence type="predicted"/>
<sequence>MDRKADSCIWKDESKEDINTTKFLELLLKYDYMWCQNAEEMKLNLTETDKSLFLRECSESIEYVEEMRASLIIDIIRHMFMEEFSRLQKSQKNADQPILPWFLQAYQLFQRSSTSAASSITSPSTPTVAIASNTPPARVPTFKIADASTSATASSLSSTPTVKPFSWTTLLPYWKLPSLGQETQLANPSSLSLKNGYDNESYLGNGNVKPQYDLPIIYPVCILPWASLGRSGDGSGISCSQNESESLTGSGIPVYQPSSFHPRTSDFSYLSGDNGIPNPTNSYRPDSRHSEITNQDRNSSQTVISINPIEPIATGFTANNSSAKKCGNFANNFSSHVSFQSSTARTSTSPVFSAISSTSSGTKFPSLPRGKSKVRTFPAARIKSSTSSGTRTKFSSLPSGKSKLRISPTARTKSSILFPPRNSHLPLVTASTSSFTTIPTSTFTNSVSIPSFPRASIPPASRVSISKLDRNSTLPAPINSSPLTVKWPNQLVIGSAFPSSATVASKGSPLSLNTPVKRLMKDLIVESKMVESTPSATARDQRSSFLSQADMDFFNDP</sequence>
<evidence type="ECO:0000313" key="3">
    <source>
        <dbReference type="Proteomes" id="UP000499080"/>
    </source>
</evidence>
<name>A0A4Y2TCI3_ARAVE</name>
<dbReference type="Proteomes" id="UP000499080">
    <property type="component" value="Unassembled WGS sequence"/>
</dbReference>